<protein>
    <recommendedName>
        <fullName evidence="5">Archease domain-containing protein</fullName>
    </recommendedName>
</protein>
<evidence type="ECO:0000256" key="1">
    <source>
        <dbReference type="ARBA" id="ARBA00007963"/>
    </source>
</evidence>
<feature type="domain" description="Archease" evidence="5">
    <location>
        <begin position="8"/>
        <end position="148"/>
    </location>
</feature>
<keyword evidence="4" id="KW-0106">Calcium</keyword>
<dbReference type="Proteomes" id="UP001050975">
    <property type="component" value="Unassembled WGS sequence"/>
</dbReference>
<dbReference type="AlphaFoldDB" id="A0AAV3XCU4"/>
<evidence type="ECO:0000256" key="3">
    <source>
        <dbReference type="ARBA" id="ARBA00022723"/>
    </source>
</evidence>
<dbReference type="InterPro" id="IPR036820">
    <property type="entry name" value="Archease_dom_sf"/>
</dbReference>
<proteinExistence type="inferred from homology"/>
<comment type="similarity">
    <text evidence="1">Belongs to the archease family.</text>
</comment>
<evidence type="ECO:0000259" key="5">
    <source>
        <dbReference type="Pfam" id="PF01951"/>
    </source>
</evidence>
<keyword evidence="3" id="KW-0479">Metal-binding</keyword>
<dbReference type="InterPro" id="IPR002804">
    <property type="entry name" value="Archease"/>
</dbReference>
<reference evidence="6" key="1">
    <citation type="submission" date="2019-10" db="EMBL/GenBank/DDBJ databases">
        <title>Draft genome sequece of Microseira wollei NIES-4236.</title>
        <authorList>
            <person name="Yamaguchi H."/>
            <person name="Suzuki S."/>
            <person name="Kawachi M."/>
        </authorList>
    </citation>
    <scope>NUCLEOTIDE SEQUENCE</scope>
    <source>
        <strain evidence="6">NIES-4236</strain>
    </source>
</reference>
<dbReference type="EMBL" id="BLAY01000083">
    <property type="protein sequence ID" value="GET40159.1"/>
    <property type="molecule type" value="Genomic_DNA"/>
</dbReference>
<accession>A0AAV3XCU4</accession>
<dbReference type="SUPFAM" id="SSF69819">
    <property type="entry name" value="MTH1598-like"/>
    <property type="match status" value="1"/>
</dbReference>
<dbReference type="Pfam" id="PF01951">
    <property type="entry name" value="Archease"/>
    <property type="match status" value="1"/>
</dbReference>
<dbReference type="RefSeq" id="WP_226585973.1">
    <property type="nucleotide sequence ID" value="NZ_BLAY01000083.1"/>
</dbReference>
<evidence type="ECO:0000256" key="2">
    <source>
        <dbReference type="ARBA" id="ARBA00022694"/>
    </source>
</evidence>
<sequence>MRNLNRKYEFLEDIAIADIAFCATGSDLEALFIAAGDATVNTMIENLDAIAPHQTRTFSLENDALDMLLFNFLQEFIYYKDSELLLLRPQQVTIAQKDTLFHLNAITSGETLDPEKHHQRVDVKAVTLHRFALEETDHGWTAMVILDI</sequence>
<dbReference type="GO" id="GO:0046872">
    <property type="term" value="F:metal ion binding"/>
    <property type="evidence" value="ECO:0007669"/>
    <property type="project" value="UniProtKB-KW"/>
</dbReference>
<name>A0AAV3XCU4_9CYAN</name>
<evidence type="ECO:0000313" key="7">
    <source>
        <dbReference type="Proteomes" id="UP001050975"/>
    </source>
</evidence>
<keyword evidence="2" id="KW-0819">tRNA processing</keyword>
<dbReference type="Gene3D" id="3.55.10.10">
    <property type="entry name" value="Archease domain"/>
    <property type="match status" value="1"/>
</dbReference>
<dbReference type="PANTHER" id="PTHR12682">
    <property type="entry name" value="ARCHEASE"/>
    <property type="match status" value="1"/>
</dbReference>
<dbReference type="InterPro" id="IPR023572">
    <property type="entry name" value="Archease_dom"/>
</dbReference>
<keyword evidence="7" id="KW-1185">Reference proteome</keyword>
<gene>
    <name evidence="6" type="ORF">MiSe_49670</name>
</gene>
<evidence type="ECO:0000256" key="4">
    <source>
        <dbReference type="ARBA" id="ARBA00022837"/>
    </source>
</evidence>
<comment type="caution">
    <text evidence="6">The sequence shown here is derived from an EMBL/GenBank/DDBJ whole genome shotgun (WGS) entry which is preliminary data.</text>
</comment>
<dbReference type="PANTHER" id="PTHR12682:SF11">
    <property type="entry name" value="PROTEIN ARCHEASE"/>
    <property type="match status" value="1"/>
</dbReference>
<organism evidence="6 7">
    <name type="scientific">Microseira wollei NIES-4236</name>
    <dbReference type="NCBI Taxonomy" id="2530354"/>
    <lineage>
        <taxon>Bacteria</taxon>
        <taxon>Bacillati</taxon>
        <taxon>Cyanobacteriota</taxon>
        <taxon>Cyanophyceae</taxon>
        <taxon>Oscillatoriophycideae</taxon>
        <taxon>Aerosakkonematales</taxon>
        <taxon>Aerosakkonemataceae</taxon>
        <taxon>Microseira</taxon>
    </lineage>
</organism>
<evidence type="ECO:0000313" key="6">
    <source>
        <dbReference type="EMBL" id="GET40159.1"/>
    </source>
</evidence>
<dbReference type="GO" id="GO:0008033">
    <property type="term" value="P:tRNA processing"/>
    <property type="evidence" value="ECO:0007669"/>
    <property type="project" value="UniProtKB-KW"/>
</dbReference>